<evidence type="ECO:0000259" key="9">
    <source>
        <dbReference type="PROSITE" id="PS50893"/>
    </source>
</evidence>
<evidence type="ECO:0000313" key="11">
    <source>
        <dbReference type="Proteomes" id="UP001286174"/>
    </source>
</evidence>
<dbReference type="InterPro" id="IPR017871">
    <property type="entry name" value="ABC_transporter-like_CS"/>
</dbReference>
<protein>
    <submittedName>
        <fullName evidence="10">Energy-coupling factor ABC transporter ATP-binding protein</fullName>
    </submittedName>
</protein>
<evidence type="ECO:0000256" key="4">
    <source>
        <dbReference type="ARBA" id="ARBA00022475"/>
    </source>
</evidence>
<dbReference type="GO" id="GO:0043190">
    <property type="term" value="C:ATP-binding cassette (ABC) transporter complex"/>
    <property type="evidence" value="ECO:0007669"/>
    <property type="project" value="TreeGrafter"/>
</dbReference>
<dbReference type="InterPro" id="IPR003439">
    <property type="entry name" value="ABC_transporter-like_ATP-bd"/>
</dbReference>
<dbReference type="CDD" id="cd03225">
    <property type="entry name" value="ABC_cobalt_CbiO_domain1"/>
    <property type="match status" value="1"/>
</dbReference>
<dbReference type="AlphaFoldDB" id="A0AB35U030"/>
<keyword evidence="11" id="KW-1185">Reference proteome</keyword>
<dbReference type="InterPro" id="IPR015856">
    <property type="entry name" value="ABC_transpr_CbiO/EcfA_su"/>
</dbReference>
<dbReference type="PANTHER" id="PTHR43553">
    <property type="entry name" value="HEAVY METAL TRANSPORTER"/>
    <property type="match status" value="1"/>
</dbReference>
<proteinExistence type="inferred from homology"/>
<evidence type="ECO:0000256" key="6">
    <source>
        <dbReference type="ARBA" id="ARBA00022840"/>
    </source>
</evidence>
<dbReference type="PANTHER" id="PTHR43553:SF27">
    <property type="entry name" value="ENERGY-COUPLING FACTOR TRANSPORTER ATP-BINDING PROTEIN ECFA2"/>
    <property type="match status" value="1"/>
</dbReference>
<accession>A0AB35U030</accession>
<evidence type="ECO:0000256" key="2">
    <source>
        <dbReference type="ARBA" id="ARBA00005417"/>
    </source>
</evidence>
<keyword evidence="4" id="KW-1003">Cell membrane</keyword>
<dbReference type="Pfam" id="PF00005">
    <property type="entry name" value="ABC_tran"/>
    <property type="match status" value="1"/>
</dbReference>
<dbReference type="InterPro" id="IPR027417">
    <property type="entry name" value="P-loop_NTPase"/>
</dbReference>
<comment type="caution">
    <text evidence="10">The sequence shown here is derived from an EMBL/GenBank/DDBJ whole genome shotgun (WGS) entry which is preliminary data.</text>
</comment>
<evidence type="ECO:0000256" key="3">
    <source>
        <dbReference type="ARBA" id="ARBA00022448"/>
    </source>
</evidence>
<evidence type="ECO:0000313" key="10">
    <source>
        <dbReference type="EMBL" id="MDX8418760.1"/>
    </source>
</evidence>
<dbReference type="Gene3D" id="3.40.50.300">
    <property type="entry name" value="P-loop containing nucleotide triphosphate hydrolases"/>
    <property type="match status" value="1"/>
</dbReference>
<dbReference type="GO" id="GO:0042626">
    <property type="term" value="F:ATPase-coupled transmembrane transporter activity"/>
    <property type="evidence" value="ECO:0007669"/>
    <property type="project" value="TreeGrafter"/>
</dbReference>
<keyword evidence="3" id="KW-0813">Transport</keyword>
<keyword evidence="6 10" id="KW-0067">ATP-binding</keyword>
<name>A0AB35U030_9FIRM</name>
<keyword evidence="7" id="KW-1278">Translocase</keyword>
<dbReference type="GO" id="GO:0005524">
    <property type="term" value="F:ATP binding"/>
    <property type="evidence" value="ECO:0007669"/>
    <property type="project" value="UniProtKB-KW"/>
</dbReference>
<gene>
    <name evidence="10" type="ORF">MOZ60_01475</name>
</gene>
<evidence type="ECO:0000256" key="8">
    <source>
        <dbReference type="ARBA" id="ARBA00023136"/>
    </source>
</evidence>
<dbReference type="PROSITE" id="PS50893">
    <property type="entry name" value="ABC_TRANSPORTER_2"/>
    <property type="match status" value="1"/>
</dbReference>
<comment type="subcellular location">
    <subcellularLocation>
        <location evidence="1">Cell membrane</location>
        <topology evidence="1">Peripheral membrane protein</topology>
    </subcellularLocation>
</comment>
<dbReference type="RefSeq" id="WP_370595389.1">
    <property type="nucleotide sequence ID" value="NZ_JALBUR010000002.1"/>
</dbReference>
<organism evidence="10 11">
    <name type="scientific">Grylomicrobium aquisgranensis</name>
    <dbReference type="NCBI Taxonomy" id="2926318"/>
    <lineage>
        <taxon>Bacteria</taxon>
        <taxon>Bacillati</taxon>
        <taxon>Bacillota</taxon>
        <taxon>Erysipelotrichia</taxon>
        <taxon>Erysipelotrichales</taxon>
        <taxon>Erysipelotrichaceae</taxon>
        <taxon>Grylomicrobium</taxon>
    </lineage>
</organism>
<dbReference type="EMBL" id="JALBUR010000002">
    <property type="protein sequence ID" value="MDX8418760.1"/>
    <property type="molecule type" value="Genomic_DNA"/>
</dbReference>
<reference evidence="10 11" key="1">
    <citation type="submission" date="2022-03" db="EMBL/GenBank/DDBJ databases">
        <title>Novel taxa within the pig intestine.</title>
        <authorList>
            <person name="Wylensek D."/>
            <person name="Bishof K."/>
            <person name="Afrizal A."/>
            <person name="Clavel T."/>
        </authorList>
    </citation>
    <scope>NUCLEOTIDE SEQUENCE [LARGE SCALE GENOMIC DNA]</scope>
    <source>
        <strain evidence="10 11">CLA-KB-P133</strain>
    </source>
</reference>
<dbReference type="SUPFAM" id="SSF52540">
    <property type="entry name" value="P-loop containing nucleoside triphosphate hydrolases"/>
    <property type="match status" value="1"/>
</dbReference>
<dbReference type="PROSITE" id="PS00211">
    <property type="entry name" value="ABC_TRANSPORTER_1"/>
    <property type="match status" value="1"/>
</dbReference>
<keyword evidence="8" id="KW-0472">Membrane</keyword>
<dbReference type="SMART" id="SM00382">
    <property type="entry name" value="AAA"/>
    <property type="match status" value="1"/>
</dbReference>
<dbReference type="InterPro" id="IPR050095">
    <property type="entry name" value="ECF_ABC_transporter_ATP-bd"/>
</dbReference>
<evidence type="ECO:0000256" key="5">
    <source>
        <dbReference type="ARBA" id="ARBA00022741"/>
    </source>
</evidence>
<sequence length="220" mass="24778">MELKDITFAYSEDEPPVLEHLSFSLGKGRCLAVEGANGAGKTTLFRLLNGLSFPQDGTYFFDGVQIDQKYLKDQQKAKMFHKRIGYLFQNPDVMLFNGSVYDEIAFGPRQMGLSERDVRERTNDCLKLFHLEALADKAPYHLSGGQKKRAALAAVMSLNPEVLILDEPFASLDQKTIEHLETFLLDLKAAGRTILLADHQKTCIEKLADDVLKLPQRTEE</sequence>
<dbReference type="InterPro" id="IPR003593">
    <property type="entry name" value="AAA+_ATPase"/>
</dbReference>
<keyword evidence="5" id="KW-0547">Nucleotide-binding</keyword>
<feature type="domain" description="ABC transporter" evidence="9">
    <location>
        <begin position="1"/>
        <end position="220"/>
    </location>
</feature>
<dbReference type="Proteomes" id="UP001286174">
    <property type="component" value="Unassembled WGS sequence"/>
</dbReference>
<evidence type="ECO:0000256" key="1">
    <source>
        <dbReference type="ARBA" id="ARBA00004202"/>
    </source>
</evidence>
<evidence type="ECO:0000256" key="7">
    <source>
        <dbReference type="ARBA" id="ARBA00022967"/>
    </source>
</evidence>
<dbReference type="GO" id="GO:0016887">
    <property type="term" value="F:ATP hydrolysis activity"/>
    <property type="evidence" value="ECO:0007669"/>
    <property type="project" value="InterPro"/>
</dbReference>
<comment type="similarity">
    <text evidence="2">Belongs to the ABC transporter superfamily.</text>
</comment>